<protein>
    <recommendedName>
        <fullName evidence="4">Reverse transcriptase zinc-binding domain-containing protein</fullName>
    </recommendedName>
</protein>
<dbReference type="Proteomes" id="UP000275267">
    <property type="component" value="Unassembled WGS sequence"/>
</dbReference>
<organism evidence="2 3">
    <name type="scientific">Panicum miliaceum</name>
    <name type="common">Proso millet</name>
    <name type="synonym">Broomcorn millet</name>
    <dbReference type="NCBI Taxonomy" id="4540"/>
    <lineage>
        <taxon>Eukaryota</taxon>
        <taxon>Viridiplantae</taxon>
        <taxon>Streptophyta</taxon>
        <taxon>Embryophyta</taxon>
        <taxon>Tracheophyta</taxon>
        <taxon>Spermatophyta</taxon>
        <taxon>Magnoliopsida</taxon>
        <taxon>Liliopsida</taxon>
        <taxon>Poales</taxon>
        <taxon>Poaceae</taxon>
        <taxon>PACMAD clade</taxon>
        <taxon>Panicoideae</taxon>
        <taxon>Panicodae</taxon>
        <taxon>Paniceae</taxon>
        <taxon>Panicinae</taxon>
        <taxon>Panicum</taxon>
        <taxon>Panicum sect. Panicum</taxon>
    </lineage>
</organism>
<evidence type="ECO:0008006" key="4">
    <source>
        <dbReference type="Google" id="ProtNLM"/>
    </source>
</evidence>
<evidence type="ECO:0000313" key="2">
    <source>
        <dbReference type="EMBL" id="RLM52740.1"/>
    </source>
</evidence>
<reference evidence="3" key="1">
    <citation type="journal article" date="2019" name="Nat. Commun.">
        <title>The genome of broomcorn millet.</title>
        <authorList>
            <person name="Zou C."/>
            <person name="Miki D."/>
            <person name="Li D."/>
            <person name="Tang Q."/>
            <person name="Xiao L."/>
            <person name="Rajput S."/>
            <person name="Deng P."/>
            <person name="Jia W."/>
            <person name="Huang R."/>
            <person name="Zhang M."/>
            <person name="Sun Y."/>
            <person name="Hu J."/>
            <person name="Fu X."/>
            <person name="Schnable P.S."/>
            <person name="Li F."/>
            <person name="Zhang H."/>
            <person name="Feng B."/>
            <person name="Zhu X."/>
            <person name="Liu R."/>
            <person name="Schnable J.C."/>
            <person name="Zhu J.-K."/>
            <person name="Zhang H."/>
        </authorList>
    </citation>
    <scope>NUCLEOTIDE SEQUENCE [LARGE SCALE GENOMIC DNA]</scope>
</reference>
<evidence type="ECO:0000256" key="1">
    <source>
        <dbReference type="SAM" id="MobiDB-lite"/>
    </source>
</evidence>
<feature type="region of interest" description="Disordered" evidence="1">
    <location>
        <begin position="187"/>
        <end position="214"/>
    </location>
</feature>
<sequence length="214" mass="24158">MDTDTRCPMCWRLDEDGGHSFLKCKQVRKCWRQLNLEEVRVHLLSLASAKEVVQAILNLNRDKQRSVISLLWAWWTGRNKANAGEPGSSVEEIVSKATVFSSEIFQQQEKNGIGSHVRSLGWTPPPPDVLKINSDAAFRENDKSGLVQGSGESTTKGEAINTRELAGDHRPYRHRIHVQVWRHGARRFSHAEKPSLSKDANSEDGNNVRRLPKS</sequence>
<name>A0A3L6PCU2_PANMI</name>
<dbReference type="AlphaFoldDB" id="A0A3L6PCU2"/>
<evidence type="ECO:0000313" key="3">
    <source>
        <dbReference type="Proteomes" id="UP000275267"/>
    </source>
</evidence>
<dbReference type="OrthoDB" id="679727at2759"/>
<accession>A0A3L6PCU2</accession>
<proteinExistence type="predicted"/>
<comment type="caution">
    <text evidence="2">The sequence shown here is derived from an EMBL/GenBank/DDBJ whole genome shotgun (WGS) entry which is preliminary data.</text>
</comment>
<dbReference type="EMBL" id="PQIB02000157">
    <property type="protein sequence ID" value="RLM52740.1"/>
    <property type="molecule type" value="Genomic_DNA"/>
</dbReference>
<keyword evidence="3" id="KW-1185">Reference proteome</keyword>
<gene>
    <name evidence="2" type="ORF">C2845_PMPSC048693</name>
</gene>